<sequence length="49" mass="5650">MNFWFMQVYCGSLRTVMVCSPCGNNFSLASNRGLCPYQKYDLVFMLISL</sequence>
<evidence type="ECO:0000313" key="1">
    <source>
        <dbReference type="EMBL" id="JAH44475.1"/>
    </source>
</evidence>
<dbReference type="AlphaFoldDB" id="A0A0E9SV09"/>
<protein>
    <submittedName>
        <fullName evidence="1">Uncharacterized protein</fullName>
    </submittedName>
</protein>
<dbReference type="EMBL" id="GBXM01064102">
    <property type="protein sequence ID" value="JAH44475.1"/>
    <property type="molecule type" value="Transcribed_RNA"/>
</dbReference>
<reference evidence="1" key="2">
    <citation type="journal article" date="2015" name="Fish Shellfish Immunol.">
        <title>Early steps in the European eel (Anguilla anguilla)-Vibrio vulnificus interaction in the gills: Role of the RtxA13 toxin.</title>
        <authorList>
            <person name="Callol A."/>
            <person name="Pajuelo D."/>
            <person name="Ebbesson L."/>
            <person name="Teles M."/>
            <person name="MacKenzie S."/>
            <person name="Amaro C."/>
        </authorList>
    </citation>
    <scope>NUCLEOTIDE SEQUENCE</scope>
</reference>
<accession>A0A0E9SV09</accession>
<reference evidence="1" key="1">
    <citation type="submission" date="2014-11" db="EMBL/GenBank/DDBJ databases">
        <authorList>
            <person name="Amaro Gonzalez C."/>
        </authorList>
    </citation>
    <scope>NUCLEOTIDE SEQUENCE</scope>
</reference>
<proteinExistence type="predicted"/>
<name>A0A0E9SV09_ANGAN</name>
<organism evidence="1">
    <name type="scientific">Anguilla anguilla</name>
    <name type="common">European freshwater eel</name>
    <name type="synonym">Muraena anguilla</name>
    <dbReference type="NCBI Taxonomy" id="7936"/>
    <lineage>
        <taxon>Eukaryota</taxon>
        <taxon>Metazoa</taxon>
        <taxon>Chordata</taxon>
        <taxon>Craniata</taxon>
        <taxon>Vertebrata</taxon>
        <taxon>Euteleostomi</taxon>
        <taxon>Actinopterygii</taxon>
        <taxon>Neopterygii</taxon>
        <taxon>Teleostei</taxon>
        <taxon>Anguilliformes</taxon>
        <taxon>Anguillidae</taxon>
        <taxon>Anguilla</taxon>
    </lineage>
</organism>